<accession>A0A8J4QWY2</accession>
<dbReference type="Pfam" id="PF03133">
    <property type="entry name" value="TTL"/>
    <property type="match status" value="1"/>
</dbReference>
<keyword evidence="3" id="KW-1185">Reference proteome</keyword>
<dbReference type="AlphaFoldDB" id="A0A8J4QWY2"/>
<organism evidence="2 3">
    <name type="scientific">Castanea mollissima</name>
    <name type="common">Chinese chestnut</name>
    <dbReference type="NCBI Taxonomy" id="60419"/>
    <lineage>
        <taxon>Eukaryota</taxon>
        <taxon>Viridiplantae</taxon>
        <taxon>Streptophyta</taxon>
        <taxon>Embryophyta</taxon>
        <taxon>Tracheophyta</taxon>
        <taxon>Spermatophyta</taxon>
        <taxon>Magnoliopsida</taxon>
        <taxon>eudicotyledons</taxon>
        <taxon>Gunneridae</taxon>
        <taxon>Pentapetalae</taxon>
        <taxon>rosids</taxon>
        <taxon>fabids</taxon>
        <taxon>Fagales</taxon>
        <taxon>Fagaceae</taxon>
        <taxon>Castanea</taxon>
    </lineage>
</organism>
<dbReference type="GO" id="GO:0005544">
    <property type="term" value="F:calcium-dependent phospholipid binding"/>
    <property type="evidence" value="ECO:0007669"/>
    <property type="project" value="InterPro"/>
</dbReference>
<dbReference type="InterPro" id="IPR010734">
    <property type="entry name" value="Copine_C"/>
</dbReference>
<reference evidence="2" key="1">
    <citation type="submission" date="2020-03" db="EMBL/GenBank/DDBJ databases">
        <title>Castanea mollissima Vanexum genome sequencing.</title>
        <authorList>
            <person name="Staton M."/>
        </authorList>
    </citation>
    <scope>NUCLEOTIDE SEQUENCE</scope>
    <source>
        <tissue evidence="2">Leaf</tissue>
    </source>
</reference>
<dbReference type="InterPro" id="IPR045052">
    <property type="entry name" value="Copine"/>
</dbReference>
<name>A0A8J4QWY2_9ROSI</name>
<evidence type="ECO:0000259" key="1">
    <source>
        <dbReference type="Pfam" id="PF07002"/>
    </source>
</evidence>
<comment type="caution">
    <text evidence="2">The sequence shown here is derived from an EMBL/GenBank/DDBJ whole genome shotgun (WGS) entry which is preliminary data.</text>
</comment>
<evidence type="ECO:0000313" key="3">
    <source>
        <dbReference type="Proteomes" id="UP000737018"/>
    </source>
</evidence>
<gene>
    <name evidence="2" type="ORF">CMV_017823</name>
</gene>
<dbReference type="Gene3D" id="3.30.470.20">
    <property type="entry name" value="ATP-grasp fold, B domain"/>
    <property type="match status" value="1"/>
</dbReference>
<sequence length="179" mass="19403">METGPKICQKYIEHPALFNGKKFDLRYIGGLLLAYTSKNSSLIDAGFGGRTCDGTTSHCFNLNGSAGAFKDGVLTDLQETKDALVRAFDLPLSILIVGVGGADFTQMEVLDADDGRRLESSTGRVATHDIAQFVLMREVHSGHNSVVQALLEELPGQFLTFIRGRDIKPRPLHVAPKSA</sequence>
<dbReference type="GO" id="GO:0005886">
    <property type="term" value="C:plasma membrane"/>
    <property type="evidence" value="ECO:0007669"/>
    <property type="project" value="TreeGrafter"/>
</dbReference>
<feature type="domain" description="Copine C-terminal" evidence="1">
    <location>
        <begin position="70"/>
        <end position="170"/>
    </location>
</feature>
<evidence type="ECO:0000313" key="2">
    <source>
        <dbReference type="EMBL" id="KAF3957125.1"/>
    </source>
</evidence>
<dbReference type="GO" id="GO:0071277">
    <property type="term" value="P:cellular response to calcium ion"/>
    <property type="evidence" value="ECO:0007669"/>
    <property type="project" value="TreeGrafter"/>
</dbReference>
<protein>
    <recommendedName>
        <fullName evidence="1">Copine C-terminal domain-containing protein</fullName>
    </recommendedName>
</protein>
<dbReference type="InterPro" id="IPR004344">
    <property type="entry name" value="TTL/TTLL_fam"/>
</dbReference>
<dbReference type="OrthoDB" id="5855668at2759"/>
<dbReference type="Pfam" id="PF07002">
    <property type="entry name" value="Copine"/>
    <property type="match status" value="1"/>
</dbReference>
<dbReference type="PANTHER" id="PTHR10857:SF120">
    <property type="entry name" value="PROTEIN BONZAI 3"/>
    <property type="match status" value="1"/>
</dbReference>
<dbReference type="EMBL" id="JRKL02002907">
    <property type="protein sequence ID" value="KAF3957125.1"/>
    <property type="molecule type" value="Genomic_DNA"/>
</dbReference>
<dbReference type="Proteomes" id="UP000737018">
    <property type="component" value="Unassembled WGS sequence"/>
</dbReference>
<proteinExistence type="predicted"/>
<dbReference type="PANTHER" id="PTHR10857">
    <property type="entry name" value="COPINE"/>
    <property type="match status" value="1"/>
</dbReference>